<dbReference type="PANTHER" id="PTHR43712:SF2">
    <property type="entry name" value="O-METHYLTRANSFERASE CICE"/>
    <property type="match status" value="1"/>
</dbReference>
<dbReference type="InterPro" id="IPR029063">
    <property type="entry name" value="SAM-dependent_MTases_sf"/>
</dbReference>
<dbReference type="InterPro" id="IPR001077">
    <property type="entry name" value="COMT_C"/>
</dbReference>
<evidence type="ECO:0000259" key="5">
    <source>
        <dbReference type="Pfam" id="PF00891"/>
    </source>
</evidence>
<dbReference type="Gene3D" id="1.10.10.10">
    <property type="entry name" value="Winged helix-like DNA-binding domain superfamily/Winged helix DNA-binding domain"/>
    <property type="match status" value="1"/>
</dbReference>
<comment type="caution">
    <text evidence="6">The sequence shown here is derived from an EMBL/GenBank/DDBJ whole genome shotgun (WGS) entry which is preliminary data.</text>
</comment>
<dbReference type="SUPFAM" id="SSF46785">
    <property type="entry name" value="Winged helix' DNA-binding domain"/>
    <property type="match status" value="1"/>
</dbReference>
<gene>
    <name evidence="6" type="ORF">HII31_07111</name>
</gene>
<evidence type="ECO:0000256" key="1">
    <source>
        <dbReference type="ARBA" id="ARBA00022603"/>
    </source>
</evidence>
<keyword evidence="1 6" id="KW-0489">Methyltransferase</keyword>
<keyword evidence="2 6" id="KW-0808">Transferase</keyword>
<dbReference type="Pfam" id="PF00891">
    <property type="entry name" value="Methyltransf_2"/>
    <property type="match status" value="1"/>
</dbReference>
<evidence type="ECO:0000313" key="6">
    <source>
        <dbReference type="EMBL" id="KAF7191609.1"/>
    </source>
</evidence>
<dbReference type="PANTHER" id="PTHR43712">
    <property type="entry name" value="PUTATIVE (AFU_ORTHOLOGUE AFUA_4G14580)-RELATED"/>
    <property type="match status" value="1"/>
</dbReference>
<dbReference type="InterPro" id="IPR016461">
    <property type="entry name" value="COMT-like"/>
</dbReference>
<dbReference type="AlphaFoldDB" id="A0A8H6VKP7"/>
<dbReference type="GO" id="GO:0008171">
    <property type="term" value="F:O-methyltransferase activity"/>
    <property type="evidence" value="ECO:0007669"/>
    <property type="project" value="InterPro"/>
</dbReference>
<evidence type="ECO:0000256" key="3">
    <source>
        <dbReference type="ARBA" id="ARBA00022691"/>
    </source>
</evidence>
<dbReference type="InterPro" id="IPR036390">
    <property type="entry name" value="WH_DNA-bd_sf"/>
</dbReference>
<proteinExistence type="predicted"/>
<reference evidence="6" key="1">
    <citation type="submission" date="2020-04" db="EMBL/GenBank/DDBJ databases">
        <title>Draft genome resource of the tomato pathogen Pseudocercospora fuligena.</title>
        <authorList>
            <person name="Zaccaron A."/>
        </authorList>
    </citation>
    <scope>NUCLEOTIDE SEQUENCE</scope>
    <source>
        <strain evidence="6">PF001</strain>
    </source>
</reference>
<keyword evidence="7" id="KW-1185">Reference proteome</keyword>
<feature type="coiled-coil region" evidence="4">
    <location>
        <begin position="1"/>
        <end position="28"/>
    </location>
</feature>
<dbReference type="SUPFAM" id="SSF53335">
    <property type="entry name" value="S-adenosyl-L-methionine-dependent methyltransferases"/>
    <property type="match status" value="1"/>
</dbReference>
<dbReference type="GO" id="GO:0032259">
    <property type="term" value="P:methylation"/>
    <property type="evidence" value="ECO:0007669"/>
    <property type="project" value="UniProtKB-KW"/>
</dbReference>
<dbReference type="Proteomes" id="UP000660729">
    <property type="component" value="Unassembled WGS sequence"/>
</dbReference>
<evidence type="ECO:0000313" key="7">
    <source>
        <dbReference type="Proteomes" id="UP000660729"/>
    </source>
</evidence>
<sequence>MSAYAQSLEETRNKLHALTNELVELSKTYEPTPPGTLGVECPLIKKARALIAQAQTPADYVVSTTSASMDLIAIRALMDFNTFHYIPTTGATGVQNLAQKCHASPALLTRLLRVLVSSGFIIQNGRGEYSHTHLSLGFKSNEEIASRLLDLFYETGFNKLVRLPEYLATHNKPGSIVQEPSATGDSTRNNIFTWHHDLEGQATSFEIMERSPERMKKFQKGMSVSKDINPYTGFYDFSKLASADPDQPVFVDIGGGHGDAIKAILQAYPEILPSQCVLQDTASVIEYSKSAAGLPAGVRYQAHDFFDRQPVKGAKAYYFRAIAHDLSDDSLQKVLGQVKTAMNEDSRILIADEILPEVGAQGLDAFKDLMMMVIGGKEKTETNFREVIERVGLKVEGVYRAEGKGSYGLVEAKLA</sequence>
<protein>
    <submittedName>
        <fullName evidence="6">O-methyltransferase gsfC</fullName>
    </submittedName>
</protein>
<evidence type="ECO:0000256" key="2">
    <source>
        <dbReference type="ARBA" id="ARBA00022679"/>
    </source>
</evidence>
<name>A0A8H6VKP7_9PEZI</name>
<keyword evidence="4" id="KW-0175">Coiled coil</keyword>
<organism evidence="6 7">
    <name type="scientific">Pseudocercospora fuligena</name>
    <dbReference type="NCBI Taxonomy" id="685502"/>
    <lineage>
        <taxon>Eukaryota</taxon>
        <taxon>Fungi</taxon>
        <taxon>Dikarya</taxon>
        <taxon>Ascomycota</taxon>
        <taxon>Pezizomycotina</taxon>
        <taxon>Dothideomycetes</taxon>
        <taxon>Dothideomycetidae</taxon>
        <taxon>Mycosphaerellales</taxon>
        <taxon>Mycosphaerellaceae</taxon>
        <taxon>Pseudocercospora</taxon>
    </lineage>
</organism>
<feature type="domain" description="O-methyltransferase C-terminal" evidence="5">
    <location>
        <begin position="200"/>
        <end position="392"/>
    </location>
</feature>
<dbReference type="InterPro" id="IPR036388">
    <property type="entry name" value="WH-like_DNA-bd_sf"/>
</dbReference>
<accession>A0A8H6VKP7</accession>
<dbReference type="EMBL" id="JABCIY010000157">
    <property type="protein sequence ID" value="KAF7191609.1"/>
    <property type="molecule type" value="Genomic_DNA"/>
</dbReference>
<evidence type="ECO:0000256" key="4">
    <source>
        <dbReference type="SAM" id="Coils"/>
    </source>
</evidence>
<dbReference type="OrthoDB" id="2410195at2759"/>
<keyword evidence="3" id="KW-0949">S-adenosyl-L-methionine</keyword>
<dbReference type="Gene3D" id="3.40.50.150">
    <property type="entry name" value="Vaccinia Virus protein VP39"/>
    <property type="match status" value="1"/>
</dbReference>
<dbReference type="PROSITE" id="PS51683">
    <property type="entry name" value="SAM_OMT_II"/>
    <property type="match status" value="1"/>
</dbReference>